<sequence length="167" mass="18507">MIRLRTLFVLAAAMLPVAAQAADDKERLLDLRQPPVVVQALQDAGYKAELKTNKAGEPYVLSGANGSSFTIEFYGCTGVKDCNSYQFSSWYKAEPLFTPELANAWNVSKRFLKVSIGKDGALNEWMDFSAVGKTTFANFADIVDWYQTMDADLTKFLDEKRAAAKAK</sequence>
<comment type="caution">
    <text evidence="2">The sequence shown here is derived from an EMBL/GenBank/DDBJ whole genome shotgun (WGS) entry which is preliminary data.</text>
</comment>
<dbReference type="Proteomes" id="UP001279660">
    <property type="component" value="Unassembled WGS sequence"/>
</dbReference>
<organism evidence="2 3">
    <name type="scientific">Sphingomonas echinoides</name>
    <dbReference type="NCBI Taxonomy" id="59803"/>
    <lineage>
        <taxon>Bacteria</taxon>
        <taxon>Pseudomonadati</taxon>
        <taxon>Pseudomonadota</taxon>
        <taxon>Alphaproteobacteria</taxon>
        <taxon>Sphingomonadales</taxon>
        <taxon>Sphingomonadaceae</taxon>
        <taxon>Sphingomonas</taxon>
    </lineage>
</organism>
<feature type="chain" id="PRO_5046865797" evidence="1">
    <location>
        <begin position="22"/>
        <end position="167"/>
    </location>
</feature>
<dbReference type="InterPro" id="IPR019660">
    <property type="entry name" value="Put_sensory_transdc_reg_YbjN"/>
</dbReference>
<evidence type="ECO:0000313" key="2">
    <source>
        <dbReference type="EMBL" id="MDX5984457.1"/>
    </source>
</evidence>
<evidence type="ECO:0000313" key="3">
    <source>
        <dbReference type="Proteomes" id="UP001279660"/>
    </source>
</evidence>
<name>A0ABU4PMR7_9SPHN</name>
<dbReference type="RefSeq" id="WP_010403287.1">
    <property type="nucleotide sequence ID" value="NZ_JAWXXV010000001.1"/>
</dbReference>
<keyword evidence="3" id="KW-1185">Reference proteome</keyword>
<accession>A0ABU4PMR7</accession>
<keyword evidence="1" id="KW-0732">Signal</keyword>
<gene>
    <name evidence="2" type="ORF">SIL82_09295</name>
</gene>
<reference evidence="2 3" key="1">
    <citation type="submission" date="2023-11" db="EMBL/GenBank/DDBJ databases">
        <title>MicrobeMod: A computational toolkit for identifying prokaryotic methylation and restriction-modification with nanopore sequencing.</title>
        <authorList>
            <person name="Crits-Christoph A."/>
            <person name="Kang S.C."/>
            <person name="Lee H."/>
            <person name="Ostrov N."/>
        </authorList>
    </citation>
    <scope>NUCLEOTIDE SEQUENCE [LARGE SCALE GENOMIC DNA]</scope>
    <source>
        <strain evidence="2 3">ATCC 14820</strain>
    </source>
</reference>
<dbReference type="Pfam" id="PF10722">
    <property type="entry name" value="YbjN"/>
    <property type="match status" value="1"/>
</dbReference>
<dbReference type="EMBL" id="JAWXXV010000001">
    <property type="protein sequence ID" value="MDX5984457.1"/>
    <property type="molecule type" value="Genomic_DNA"/>
</dbReference>
<protein>
    <submittedName>
        <fullName evidence="2">YbjN domain-containing protein</fullName>
    </submittedName>
</protein>
<feature type="signal peptide" evidence="1">
    <location>
        <begin position="1"/>
        <end position="21"/>
    </location>
</feature>
<evidence type="ECO:0000256" key="1">
    <source>
        <dbReference type="SAM" id="SignalP"/>
    </source>
</evidence>
<proteinExistence type="predicted"/>